<dbReference type="AlphaFoldDB" id="A0A3P7LAQ2"/>
<gene>
    <name evidence="2" type="ORF">DILT_LOCUS6351</name>
</gene>
<feature type="compositionally biased region" description="Basic and acidic residues" evidence="1">
    <location>
        <begin position="51"/>
        <end position="60"/>
    </location>
</feature>
<protein>
    <submittedName>
        <fullName evidence="2">Uncharacterized protein</fullName>
    </submittedName>
</protein>
<dbReference type="Proteomes" id="UP000281553">
    <property type="component" value="Unassembled WGS sequence"/>
</dbReference>
<dbReference type="EMBL" id="UYRU01049334">
    <property type="protein sequence ID" value="VDN10520.1"/>
    <property type="molecule type" value="Genomic_DNA"/>
</dbReference>
<proteinExistence type="predicted"/>
<accession>A0A3P7LAQ2</accession>
<evidence type="ECO:0000313" key="2">
    <source>
        <dbReference type="EMBL" id="VDN10520.1"/>
    </source>
</evidence>
<evidence type="ECO:0000256" key="1">
    <source>
        <dbReference type="SAM" id="MobiDB-lite"/>
    </source>
</evidence>
<evidence type="ECO:0000313" key="3">
    <source>
        <dbReference type="Proteomes" id="UP000281553"/>
    </source>
</evidence>
<feature type="region of interest" description="Disordered" evidence="1">
    <location>
        <begin position="1"/>
        <end position="61"/>
    </location>
</feature>
<name>A0A3P7LAQ2_DIBLA</name>
<feature type="compositionally biased region" description="Polar residues" evidence="1">
    <location>
        <begin position="23"/>
        <end position="37"/>
    </location>
</feature>
<organism evidence="2 3">
    <name type="scientific">Dibothriocephalus latus</name>
    <name type="common">Fish tapeworm</name>
    <name type="synonym">Diphyllobothrium latum</name>
    <dbReference type="NCBI Taxonomy" id="60516"/>
    <lineage>
        <taxon>Eukaryota</taxon>
        <taxon>Metazoa</taxon>
        <taxon>Spiralia</taxon>
        <taxon>Lophotrochozoa</taxon>
        <taxon>Platyhelminthes</taxon>
        <taxon>Cestoda</taxon>
        <taxon>Eucestoda</taxon>
        <taxon>Diphyllobothriidea</taxon>
        <taxon>Diphyllobothriidae</taxon>
        <taxon>Dibothriocephalus</taxon>
    </lineage>
</organism>
<keyword evidence="3" id="KW-1185">Reference proteome</keyword>
<feature type="compositionally biased region" description="Polar residues" evidence="1">
    <location>
        <begin position="1"/>
        <end position="12"/>
    </location>
</feature>
<sequence>MLTSISPFQAPSMSDIPGFRTPSARSASSSNGTTHGITSLPEHASNSSGDSSKHALRREYSAPTITATASSACKIEARTSVTPPTPAPTVTCPQTGLRYPAPFSDEPAAVKALNECDYSIRITMEMAKSGTCTNPSSVPFLKLQRLVVARLS</sequence>
<dbReference type="OrthoDB" id="17102at2759"/>
<reference evidence="2 3" key="1">
    <citation type="submission" date="2018-11" db="EMBL/GenBank/DDBJ databases">
        <authorList>
            <consortium name="Pathogen Informatics"/>
        </authorList>
    </citation>
    <scope>NUCLEOTIDE SEQUENCE [LARGE SCALE GENOMIC DNA]</scope>
</reference>